<keyword evidence="12" id="KW-0472">Membrane</keyword>
<evidence type="ECO:0000313" key="17">
    <source>
        <dbReference type="Ensembl" id="ENSBIXP00005035201.1"/>
    </source>
</evidence>
<dbReference type="GO" id="GO:0006805">
    <property type="term" value="P:xenobiotic metabolic process"/>
    <property type="evidence" value="ECO:0007669"/>
    <property type="project" value="TreeGrafter"/>
</dbReference>
<accession>A0A4W2E3R4</accession>
<dbReference type="Ensembl" id="ENSBIXT00005021144.1">
    <property type="protein sequence ID" value="ENSBIXP00005035201.1"/>
    <property type="gene ID" value="ENSBIXG00005016724.1"/>
</dbReference>
<evidence type="ECO:0000256" key="4">
    <source>
        <dbReference type="ARBA" id="ARBA00010617"/>
    </source>
</evidence>
<evidence type="ECO:0000256" key="8">
    <source>
        <dbReference type="ARBA" id="ARBA00022848"/>
    </source>
</evidence>
<dbReference type="Pfam" id="PF00067">
    <property type="entry name" value="p450"/>
    <property type="match status" value="1"/>
</dbReference>
<name>A0A4W2E3R4_BOBOX</name>
<keyword evidence="6 13" id="KW-0479">Metal-binding</keyword>
<evidence type="ECO:0000256" key="9">
    <source>
        <dbReference type="ARBA" id="ARBA00023002"/>
    </source>
</evidence>
<dbReference type="InterPro" id="IPR036396">
    <property type="entry name" value="Cyt_P450_sf"/>
</dbReference>
<evidence type="ECO:0000256" key="11">
    <source>
        <dbReference type="ARBA" id="ARBA00023033"/>
    </source>
</evidence>
<dbReference type="GO" id="GO:0016712">
    <property type="term" value="F:oxidoreductase activity, acting on paired donors, with incorporation or reduction of molecular oxygen, reduced flavin or flavoprotein as one donor, and incorporation of one atom of oxygen"/>
    <property type="evidence" value="ECO:0007669"/>
    <property type="project" value="TreeGrafter"/>
</dbReference>
<dbReference type="AlphaFoldDB" id="A0A4W2E3R4"/>
<evidence type="ECO:0000256" key="14">
    <source>
        <dbReference type="RuleBase" id="RU000461"/>
    </source>
</evidence>
<sequence length="290" mass="33348">MDQKGLLKSFQALREKYGDVFTIYLGSRPAVILWWYEAMKEALVDQAEAFSGRGHIAIIDPVFQGTGVVFANGKSWKVLRRFSVTTMKDFGMGKQSIEERIKEEAQCLVEELQKSQEKVQAEIDRVIGAHCLPTLEDRAKMPYTDAVIHEIQRFSDLVPVGVPHSVIKDTHFRGYYLPKRFYKYTEVFFLFSALQDPRHFEKPNTFYPGHFLDAQGNFRKPEVFIPFSMGKRLCLGESLARSELFLFLTTLLQNFSLGSPKAPEDIDLTPRENGLGRPPTLFQVRFLPRR</sequence>
<dbReference type="InterPro" id="IPR050182">
    <property type="entry name" value="Cytochrome_P450_fam2"/>
</dbReference>
<dbReference type="PANTHER" id="PTHR24300">
    <property type="entry name" value="CYTOCHROME P450 508A4-RELATED"/>
    <property type="match status" value="1"/>
</dbReference>
<dbReference type="InterPro" id="IPR001128">
    <property type="entry name" value="Cyt_P450"/>
</dbReference>
<evidence type="ECO:0000256" key="13">
    <source>
        <dbReference type="PIRSR" id="PIRSR602401-1"/>
    </source>
</evidence>
<evidence type="ECO:0000256" key="5">
    <source>
        <dbReference type="ARBA" id="ARBA00022617"/>
    </source>
</evidence>
<dbReference type="GO" id="GO:0020037">
    <property type="term" value="F:heme binding"/>
    <property type="evidence" value="ECO:0007669"/>
    <property type="project" value="InterPro"/>
</dbReference>
<dbReference type="SUPFAM" id="SSF48264">
    <property type="entry name" value="Cytochrome P450"/>
    <property type="match status" value="1"/>
</dbReference>
<gene>
    <name evidence="17" type="primary">LOC113876480</name>
</gene>
<dbReference type="GO" id="GO:0019373">
    <property type="term" value="P:epoxygenase P450 pathway"/>
    <property type="evidence" value="ECO:0007669"/>
    <property type="project" value="TreeGrafter"/>
</dbReference>
<reference evidence="16" key="2">
    <citation type="submission" date="2025-05" db="UniProtKB">
        <authorList>
            <consortium name="Ensembl"/>
        </authorList>
    </citation>
    <scope>IDENTIFICATION</scope>
</reference>
<keyword evidence="5 13" id="KW-0349">Heme</keyword>
<dbReference type="PRINTS" id="PR00385">
    <property type="entry name" value="P450"/>
</dbReference>
<evidence type="ECO:0000313" key="18">
    <source>
        <dbReference type="Proteomes" id="UP000314981"/>
    </source>
</evidence>
<dbReference type="FunFam" id="1.10.630.10:FF:000238">
    <property type="entry name" value="Cytochrome P450 2A6"/>
    <property type="match status" value="1"/>
</dbReference>
<feature type="coiled-coil region" evidence="15">
    <location>
        <begin position="98"/>
        <end position="129"/>
    </location>
</feature>
<proteinExistence type="inferred from homology"/>
<dbReference type="GO" id="GO:0005506">
    <property type="term" value="F:iron ion binding"/>
    <property type="evidence" value="ECO:0007669"/>
    <property type="project" value="InterPro"/>
</dbReference>
<keyword evidence="7" id="KW-0256">Endoplasmic reticulum</keyword>
<evidence type="ECO:0000256" key="10">
    <source>
        <dbReference type="ARBA" id="ARBA00023004"/>
    </source>
</evidence>
<dbReference type="PANTHER" id="PTHR24300:SF339">
    <property type="entry name" value="CYTOCHROME P450 FAMILY 2 SUBFAMILY B MEMBER 39"/>
    <property type="match status" value="1"/>
</dbReference>
<organism evidence="16 18">
    <name type="scientific">Bos indicus x Bos taurus</name>
    <name type="common">Hybrid cattle</name>
    <dbReference type="NCBI Taxonomy" id="30522"/>
    <lineage>
        <taxon>Eukaryota</taxon>
        <taxon>Metazoa</taxon>
        <taxon>Chordata</taxon>
        <taxon>Craniata</taxon>
        <taxon>Vertebrata</taxon>
        <taxon>Euteleostomi</taxon>
        <taxon>Mammalia</taxon>
        <taxon>Eutheria</taxon>
        <taxon>Laurasiatheria</taxon>
        <taxon>Artiodactyla</taxon>
        <taxon>Ruminantia</taxon>
        <taxon>Pecora</taxon>
        <taxon>Bovidae</taxon>
        <taxon>Bovinae</taxon>
        <taxon>Bos</taxon>
    </lineage>
</organism>
<feature type="binding site" description="axial binding residue" evidence="13">
    <location>
        <position position="234"/>
    </location>
    <ligand>
        <name>heme</name>
        <dbReference type="ChEBI" id="CHEBI:30413"/>
    </ligand>
    <ligandPart>
        <name>Fe</name>
        <dbReference type="ChEBI" id="CHEBI:18248"/>
    </ligandPart>
</feature>
<dbReference type="Ensembl" id="ENSBIXT00000020935.1">
    <property type="protein sequence ID" value="ENSBIXP00000033892.1"/>
    <property type="gene ID" value="ENSBIXG00000016786.1"/>
</dbReference>
<comment type="cofactor">
    <cofactor evidence="1 13">
        <name>heme</name>
        <dbReference type="ChEBI" id="CHEBI:30413"/>
    </cofactor>
</comment>
<evidence type="ECO:0000256" key="7">
    <source>
        <dbReference type="ARBA" id="ARBA00022824"/>
    </source>
</evidence>
<evidence type="ECO:0000256" key="15">
    <source>
        <dbReference type="SAM" id="Coils"/>
    </source>
</evidence>
<dbReference type="Proteomes" id="UP000429181">
    <property type="component" value="Chromosome 18"/>
</dbReference>
<evidence type="ECO:0000256" key="3">
    <source>
        <dbReference type="ARBA" id="ARBA00004406"/>
    </source>
</evidence>
<comment type="similarity">
    <text evidence="4 14">Belongs to the cytochrome P450 family.</text>
</comment>
<dbReference type="GO" id="GO:0005789">
    <property type="term" value="C:endoplasmic reticulum membrane"/>
    <property type="evidence" value="ECO:0007669"/>
    <property type="project" value="UniProtKB-SubCell"/>
</dbReference>
<comment type="subcellular location">
    <subcellularLocation>
        <location evidence="3">Endoplasmic reticulum membrane</location>
        <topology evidence="3">Peripheral membrane protein</topology>
    </subcellularLocation>
    <subcellularLocation>
        <location evidence="2">Microsome membrane</location>
        <topology evidence="2">Peripheral membrane protein</topology>
    </subcellularLocation>
</comment>
<evidence type="ECO:0000256" key="1">
    <source>
        <dbReference type="ARBA" id="ARBA00001971"/>
    </source>
</evidence>
<protein>
    <submittedName>
        <fullName evidence="17">Cytochrome P450 2B4-like</fullName>
    </submittedName>
</protein>
<keyword evidence="9 14" id="KW-0560">Oxidoreductase</keyword>
<dbReference type="InterPro" id="IPR017972">
    <property type="entry name" value="Cyt_P450_CS"/>
</dbReference>
<dbReference type="GeneTree" id="ENSGT00940000157162"/>
<evidence type="ECO:0000256" key="6">
    <source>
        <dbReference type="ARBA" id="ARBA00022723"/>
    </source>
</evidence>
<dbReference type="InterPro" id="IPR002401">
    <property type="entry name" value="Cyt_P450_E_grp-I"/>
</dbReference>
<keyword evidence="15" id="KW-0175">Coiled coil</keyword>
<dbReference type="PRINTS" id="PR00463">
    <property type="entry name" value="EP450I"/>
</dbReference>
<evidence type="ECO:0000256" key="2">
    <source>
        <dbReference type="ARBA" id="ARBA00004174"/>
    </source>
</evidence>
<evidence type="ECO:0000256" key="12">
    <source>
        <dbReference type="ARBA" id="ARBA00023136"/>
    </source>
</evidence>
<reference evidence="18 19" key="1">
    <citation type="submission" date="2018-11" db="EMBL/GenBank/DDBJ databases">
        <title>Haplotype-resolved cattle genomes.</title>
        <authorList>
            <person name="Low W.Y."/>
            <person name="Tearle R."/>
            <person name="Bickhart D.M."/>
            <person name="Rosen B.D."/>
            <person name="Koren S."/>
            <person name="Rhie A."/>
            <person name="Hiendleder S."/>
            <person name="Phillippy A.M."/>
            <person name="Smith T.P.L."/>
            <person name="Williams J.L."/>
        </authorList>
    </citation>
    <scope>NUCLEOTIDE SEQUENCE [LARGE SCALE GENOMIC DNA]</scope>
</reference>
<dbReference type="GO" id="GO:0008392">
    <property type="term" value="F:arachidonate epoxygenase activity"/>
    <property type="evidence" value="ECO:0007669"/>
    <property type="project" value="TreeGrafter"/>
</dbReference>
<keyword evidence="10 13" id="KW-0408">Iron</keyword>
<dbReference type="Proteomes" id="UP000314981">
    <property type="component" value="Chromosome 18"/>
</dbReference>
<keyword evidence="18" id="KW-1185">Reference proteome</keyword>
<dbReference type="PROSITE" id="PS00086">
    <property type="entry name" value="CYTOCHROME_P450"/>
    <property type="match status" value="1"/>
</dbReference>
<evidence type="ECO:0000313" key="16">
    <source>
        <dbReference type="Ensembl" id="ENSBIXP00000033892.1"/>
    </source>
</evidence>
<keyword evidence="8" id="KW-0492">Microsome</keyword>
<keyword evidence="11 14" id="KW-0503">Monooxygenase</keyword>
<evidence type="ECO:0000313" key="19">
    <source>
        <dbReference type="Proteomes" id="UP000429181"/>
    </source>
</evidence>
<dbReference type="Gene3D" id="1.10.630.10">
    <property type="entry name" value="Cytochrome P450"/>
    <property type="match status" value="2"/>
</dbReference>